<dbReference type="Gene3D" id="3.30.160.660">
    <property type="match status" value="1"/>
</dbReference>
<dbReference type="InterPro" id="IPR003776">
    <property type="entry name" value="YcaO-like_dom"/>
</dbReference>
<comment type="caution">
    <text evidence="2">The sequence shown here is derived from an EMBL/GenBank/DDBJ whole genome shotgun (WGS) entry which is preliminary data.</text>
</comment>
<dbReference type="PANTHER" id="PTHR37809">
    <property type="entry name" value="RIBOSOMAL PROTEIN S12 METHYLTHIOTRANSFERASE ACCESSORY FACTOR YCAO"/>
    <property type="match status" value="1"/>
</dbReference>
<keyword evidence="3" id="KW-1185">Reference proteome</keyword>
<feature type="domain" description="YcaO" evidence="1">
    <location>
        <begin position="100"/>
        <end position="493"/>
    </location>
</feature>
<dbReference type="Gene3D" id="3.30.40.250">
    <property type="match status" value="1"/>
</dbReference>
<proteinExistence type="predicted"/>
<dbReference type="AlphaFoldDB" id="A0A937UN88"/>
<protein>
    <submittedName>
        <fullName evidence="2">YcaO-like family protein</fullName>
    </submittedName>
</protein>
<dbReference type="Proteomes" id="UP000604475">
    <property type="component" value="Unassembled WGS sequence"/>
</dbReference>
<name>A0A937UN88_9ACTN</name>
<dbReference type="Gene3D" id="3.30.1330.230">
    <property type="match status" value="1"/>
</dbReference>
<evidence type="ECO:0000313" key="3">
    <source>
        <dbReference type="Proteomes" id="UP000604475"/>
    </source>
</evidence>
<evidence type="ECO:0000259" key="1">
    <source>
        <dbReference type="PROSITE" id="PS51664"/>
    </source>
</evidence>
<dbReference type="RefSeq" id="WP_202999002.1">
    <property type="nucleotide sequence ID" value="NZ_JADWYU010000195.1"/>
</dbReference>
<evidence type="ECO:0000313" key="2">
    <source>
        <dbReference type="EMBL" id="MBL7627692.1"/>
    </source>
</evidence>
<gene>
    <name evidence="2" type="ORF">I7412_11040</name>
</gene>
<dbReference type="EMBL" id="JAEACQ010000163">
    <property type="protein sequence ID" value="MBL7627692.1"/>
    <property type="molecule type" value="Genomic_DNA"/>
</dbReference>
<dbReference type="Pfam" id="PF02624">
    <property type="entry name" value="YcaO"/>
    <property type="match status" value="1"/>
</dbReference>
<dbReference type="PANTHER" id="PTHR37809:SF1">
    <property type="entry name" value="RIBOSOMAL PROTEIN S12 METHYLTHIOTRANSFERASE ACCESSORY FACTOR YCAO"/>
    <property type="match status" value="1"/>
</dbReference>
<organism evidence="2 3">
    <name type="scientific">Frankia nepalensis</name>
    <dbReference type="NCBI Taxonomy" id="1836974"/>
    <lineage>
        <taxon>Bacteria</taxon>
        <taxon>Bacillati</taxon>
        <taxon>Actinomycetota</taxon>
        <taxon>Actinomycetes</taxon>
        <taxon>Frankiales</taxon>
        <taxon>Frankiaceae</taxon>
        <taxon>Frankia</taxon>
    </lineage>
</organism>
<accession>A0A937UN88</accession>
<reference evidence="2" key="1">
    <citation type="submission" date="2020-12" db="EMBL/GenBank/DDBJ databases">
        <title>Genomic characterization of non-nitrogen-fixing Frankia strains.</title>
        <authorList>
            <person name="Carlos-Shanley C."/>
            <person name="Guerra T."/>
            <person name="Hahn D."/>
        </authorList>
    </citation>
    <scope>NUCLEOTIDE SEQUENCE</scope>
    <source>
        <strain evidence="2">CN6</strain>
    </source>
</reference>
<dbReference type="PROSITE" id="PS51664">
    <property type="entry name" value="YCAO"/>
    <property type="match status" value="1"/>
</dbReference>
<sequence>MTILGDPGSAGPLRSEWLNHTDPLLRPSLSDTEFGAIKEVLDYYHPHGPLRAFTTYFRSGLGKPMYVAHGQYFDLDHVLGRILGVPGLSTGFGSQVYGGGKGHDLFGTTASSVGEAVERVLGSLAYVTHMDRIVTGSYRELAGRGLRCLHPEEFPIFAPEQLATDTRFEPWTEETRLGWIQGQRLRSGEDVYVPAQLVMLFYLHAPDEPLVGLAPSGGLASHISRRDALWHGILELFERDAVNLRWYGGVPLDRVVIDRPLRNPALRRVLETAGQQPGEIQFYLHNLDLHGYPVITATERDHWLRRYSYFAGGGVSDDAEESMLSALTEYAQAERSLRISLATPDWEFTEAFGRQFAIEQEATAHDFSNYIQVIPYYGFEENRPRVSWFYDGGAEVPLSELPQGREHDPDGRWNALMRLLDERRWDPVVFDFSLPQFRHTSLMKVVMPELTPPYPPSSPGLGNPRYRTVPFESGHRDHPLTFAELNNEPLPYP</sequence>